<evidence type="ECO:0000256" key="5">
    <source>
        <dbReference type="ARBA" id="ARBA00051722"/>
    </source>
</evidence>
<reference evidence="6 7" key="1">
    <citation type="submission" date="2009-06" db="EMBL/GenBank/DDBJ databases">
        <title>The draft genome of Clostridium carboxidivorans P7.</title>
        <authorList>
            <consortium name="US DOE Joint Genome Institute (JGI-PGF)"/>
            <person name="Lucas S."/>
            <person name="Copeland A."/>
            <person name="Lapidus A."/>
            <person name="Glavina del Rio T."/>
            <person name="Tice H."/>
            <person name="Bruce D."/>
            <person name="Goodwin L."/>
            <person name="Pitluck S."/>
            <person name="Larimer F."/>
            <person name="Land M.L."/>
            <person name="Hauser L."/>
            <person name="Hemme C.L."/>
        </authorList>
    </citation>
    <scope>NUCLEOTIDE SEQUENCE [LARGE SCALE GENOMIC DNA]</scope>
    <source>
        <strain evidence="6 7">P7</strain>
    </source>
</reference>
<keyword evidence="4" id="KW-0904">Protein phosphatase</keyword>
<dbReference type="PANTHER" id="PTHR39181:SF1">
    <property type="entry name" value="TYROSINE-PROTEIN PHOSPHATASE YWQE"/>
    <property type="match status" value="1"/>
</dbReference>
<dbReference type="Pfam" id="PF19567">
    <property type="entry name" value="CpsB_CapC"/>
    <property type="match status" value="1"/>
</dbReference>
<sequence length="258" mass="29859">MIDIHSHILPGIDDGAETIEDTMEMLKIADKDGIKKIVASPHFCSEYHENTYKNICKLVEEINVRRKQQNITVEIFPGQEIFVDNHMLSNYKKGVIKGINNSRYMLVELPMEKFQKSSMDILYEIKLQGMVPVIAHPERYMYFIEKPFLINDFIEEEFLFQVNSGSITGLFGKKVQKLTKILIEHNIVDFIASDAHSTVNRCPEIDKALWEAHKIGDGIRRKVIKNAWLLLQNGNIENQGDKIREDKGIFSFFKRGKE</sequence>
<dbReference type="eggNOG" id="COG4464">
    <property type="taxonomic scope" value="Bacteria"/>
</dbReference>
<evidence type="ECO:0000256" key="4">
    <source>
        <dbReference type="ARBA" id="ARBA00022912"/>
    </source>
</evidence>
<dbReference type="InterPro" id="IPR016667">
    <property type="entry name" value="Caps_polysacc_synth_CpsB/CapC"/>
</dbReference>
<dbReference type="AlphaFoldDB" id="C6PXX1"/>
<dbReference type="KEGG" id="cck:Ccar_14280"/>
<accession>C6PXX1</accession>
<dbReference type="Gene3D" id="3.20.20.140">
    <property type="entry name" value="Metal-dependent hydrolases"/>
    <property type="match status" value="1"/>
</dbReference>
<dbReference type="EC" id="3.1.3.48" evidence="2"/>
<comment type="similarity">
    <text evidence="1">Belongs to the metallo-dependent hydrolases superfamily. CpsB/CapC family.</text>
</comment>
<dbReference type="GO" id="GO:0004725">
    <property type="term" value="F:protein tyrosine phosphatase activity"/>
    <property type="evidence" value="ECO:0007669"/>
    <property type="project" value="UniProtKB-EC"/>
</dbReference>
<comment type="catalytic activity">
    <reaction evidence="5">
        <text>O-phospho-L-tyrosyl-[protein] + H2O = L-tyrosyl-[protein] + phosphate</text>
        <dbReference type="Rhea" id="RHEA:10684"/>
        <dbReference type="Rhea" id="RHEA-COMP:10136"/>
        <dbReference type="Rhea" id="RHEA-COMP:20101"/>
        <dbReference type="ChEBI" id="CHEBI:15377"/>
        <dbReference type="ChEBI" id="CHEBI:43474"/>
        <dbReference type="ChEBI" id="CHEBI:46858"/>
        <dbReference type="ChEBI" id="CHEBI:61978"/>
        <dbReference type="EC" id="3.1.3.48"/>
    </reaction>
</comment>
<evidence type="ECO:0000313" key="6">
    <source>
        <dbReference type="EMBL" id="EET85909.1"/>
    </source>
</evidence>
<dbReference type="STRING" id="536227.Ccar_14280"/>
<evidence type="ECO:0000313" key="7">
    <source>
        <dbReference type="Proteomes" id="UP000004198"/>
    </source>
</evidence>
<evidence type="ECO:0000256" key="1">
    <source>
        <dbReference type="ARBA" id="ARBA00005750"/>
    </source>
</evidence>
<dbReference type="RefSeq" id="WP_007062523.1">
    <property type="nucleotide sequence ID" value="NZ_ACVI01000071.1"/>
</dbReference>
<dbReference type="GO" id="GO:0030145">
    <property type="term" value="F:manganese ion binding"/>
    <property type="evidence" value="ECO:0007669"/>
    <property type="project" value="InterPro"/>
</dbReference>
<dbReference type="PANTHER" id="PTHR39181">
    <property type="entry name" value="TYROSINE-PROTEIN PHOSPHATASE YWQE"/>
    <property type="match status" value="1"/>
</dbReference>
<dbReference type="EMBL" id="ACVI01000071">
    <property type="protein sequence ID" value="EET85909.1"/>
    <property type="molecule type" value="Genomic_DNA"/>
</dbReference>
<dbReference type="Proteomes" id="UP000004198">
    <property type="component" value="Unassembled WGS sequence"/>
</dbReference>
<evidence type="ECO:0000256" key="3">
    <source>
        <dbReference type="ARBA" id="ARBA00022801"/>
    </source>
</evidence>
<comment type="caution">
    <text evidence="6">The sequence shown here is derived from an EMBL/GenBank/DDBJ whole genome shotgun (WGS) entry which is preliminary data.</text>
</comment>
<dbReference type="PIRSF" id="PIRSF016557">
    <property type="entry name" value="Caps_synth_CpsB"/>
    <property type="match status" value="1"/>
</dbReference>
<dbReference type="InterPro" id="IPR016195">
    <property type="entry name" value="Pol/histidinol_Pase-like"/>
</dbReference>
<proteinExistence type="inferred from homology"/>
<gene>
    <name evidence="6" type="ORF">CcarbDRAFT_3638</name>
</gene>
<dbReference type="PATRIC" id="fig|536227.13.peg.2993"/>
<dbReference type="SUPFAM" id="SSF89550">
    <property type="entry name" value="PHP domain-like"/>
    <property type="match status" value="1"/>
</dbReference>
<keyword evidence="7" id="KW-1185">Reference proteome</keyword>
<name>C6PXX1_9CLOT</name>
<protein>
    <recommendedName>
        <fullName evidence="2">protein-tyrosine-phosphatase</fullName>
        <ecNumber evidence="2">3.1.3.48</ecNumber>
    </recommendedName>
</protein>
<keyword evidence="3 6" id="KW-0378">Hydrolase</keyword>
<dbReference type="OrthoDB" id="9788539at2"/>
<evidence type="ECO:0000256" key="2">
    <source>
        <dbReference type="ARBA" id="ARBA00013064"/>
    </source>
</evidence>
<organism evidence="6 7">
    <name type="scientific">Clostridium carboxidivorans P7</name>
    <dbReference type="NCBI Taxonomy" id="536227"/>
    <lineage>
        <taxon>Bacteria</taxon>
        <taxon>Bacillati</taxon>
        <taxon>Bacillota</taxon>
        <taxon>Clostridia</taxon>
        <taxon>Eubacteriales</taxon>
        <taxon>Clostridiaceae</taxon>
        <taxon>Clostridium</taxon>
    </lineage>
</organism>